<dbReference type="EC" id="2.7.11.1" evidence="3"/>
<evidence type="ECO:0000256" key="4">
    <source>
        <dbReference type="ARBA" id="ARBA00022448"/>
    </source>
</evidence>
<dbReference type="Gene3D" id="3.20.200.10">
    <property type="entry name" value="MHCK/EF2 kinase"/>
    <property type="match status" value="1"/>
</dbReference>
<organism evidence="29 30">
    <name type="scientific">Phasianus colchicus</name>
    <name type="common">Common pheasant</name>
    <dbReference type="NCBI Taxonomy" id="9054"/>
    <lineage>
        <taxon>Eukaryota</taxon>
        <taxon>Metazoa</taxon>
        <taxon>Chordata</taxon>
        <taxon>Craniata</taxon>
        <taxon>Vertebrata</taxon>
        <taxon>Euteleostomi</taxon>
        <taxon>Archelosauria</taxon>
        <taxon>Archosauria</taxon>
        <taxon>Dinosauria</taxon>
        <taxon>Saurischia</taxon>
        <taxon>Theropoda</taxon>
        <taxon>Coelurosauria</taxon>
        <taxon>Aves</taxon>
        <taxon>Neognathae</taxon>
        <taxon>Galloanserae</taxon>
        <taxon>Galliformes</taxon>
        <taxon>Phasianidae</taxon>
        <taxon>Phasianinae</taxon>
        <taxon>Phasianus</taxon>
    </lineage>
</organism>
<dbReference type="Pfam" id="PF25508">
    <property type="entry name" value="TRPM2"/>
    <property type="match status" value="2"/>
</dbReference>
<evidence type="ECO:0000256" key="5">
    <source>
        <dbReference type="ARBA" id="ARBA00022475"/>
    </source>
</evidence>
<evidence type="ECO:0000256" key="23">
    <source>
        <dbReference type="ARBA" id="ARBA00034634"/>
    </source>
</evidence>
<evidence type="ECO:0000256" key="9">
    <source>
        <dbReference type="ARBA" id="ARBA00022673"/>
    </source>
</evidence>
<keyword evidence="16 27" id="KW-1133">Transmembrane helix</keyword>
<evidence type="ECO:0000256" key="25">
    <source>
        <dbReference type="ARBA" id="ARBA00047899"/>
    </source>
</evidence>
<dbReference type="Gene3D" id="3.30.200.20">
    <property type="entry name" value="Phosphorylase Kinase, domain 1"/>
    <property type="match status" value="1"/>
</dbReference>
<feature type="transmembrane region" description="Helical" evidence="27">
    <location>
        <begin position="1007"/>
        <end position="1029"/>
    </location>
</feature>
<dbReference type="GO" id="GO:0051262">
    <property type="term" value="P:protein tetramerization"/>
    <property type="evidence" value="ECO:0007669"/>
    <property type="project" value="InterPro"/>
</dbReference>
<keyword evidence="30" id="KW-1185">Reference proteome</keyword>
<keyword evidence="19" id="KW-0539">Nucleus</keyword>
<keyword evidence="12" id="KW-0479">Metal-binding</keyword>
<keyword evidence="18 27" id="KW-0472">Membrane</keyword>
<dbReference type="InterPro" id="IPR029597">
    <property type="entry name" value="TRPM6_a-kinase_dom"/>
</dbReference>
<dbReference type="SMART" id="SM00811">
    <property type="entry name" value="Alpha_kinase"/>
    <property type="match status" value="1"/>
</dbReference>
<keyword evidence="20" id="KW-0407">Ion channel</keyword>
<sequence length="1661" mass="190690">LRDLAYLLSSSLDTFVHVRNIKSFFNFIFNVRCCCGRLIGDHPGVDCSWPVCQTALQRDEEWSVQKHTKTSPTDAFGTINFQDGDHTYHAKYIRLSYDSSLDQLLHLMINEWQMELPKLVISVHGGTENFKLPSKVKQVFSKGLVKAAETTGAWIITEGINSGVSRYVGDALKGRASPYLRKICAVGIPPWGIIENQRDLIGKDVVCLYQTLGNPLSKLSTLNSMHSHFLMADDGTVGKYGNEMMLRRNLEKYLSHQKVHTRMGQGVPVVGLVVEGDASVILMVWEYVRTSPPVPVVVYEGTGRAADILAFTHKHTEMISNVSNTTRVGLMNVGNEDCGRKRNDVLVSLPYQSKGVILIVQTAGFFACFLGTSMSASDQLDLALAWNQLDIAKKHILVYGQHWKVGALEQAMLDALVMDRVDFVKLLIEHGVNMHRFLTISRLEELYNTKQGPSNLFLQHLIRDVKQSTLPSDYRISLIDIGLVIEYLLGEAYRSSYTRKHFRVLYNNIYRKHKNLSPSLHQSSQMGSRMGSPENTLHSQFFRTAQPYKCKEKSAGFHKSKKKSKENIKFAESYESSGFLYPYNDLLVWAVLMRRQKMAMFFWQHGEEAMVKAVVACKLYRAMAHEAKQSNMVDDTSEELKKYSKEFGQLALDILEKAFKQNEQMAMKLLTYELKNWSNSTCLKLAVSVGLRPFVSHTCTQMLLTDMWMGRLKMRKNSWFKVIISILLPPTILMLEFKSKAEMSHVPQSQDFHQFTWYHGDPSPASTKDVLSLVNDAQGKLTGTRKIYEFYNAPIVKFWFHTMAYMAFLMLFTYTVLVKMEPRPSAQEWLVIIYIFSTAIEKVREVFISEPGKFRQKVKVWIYEYWNFTDSLAIILFMIGFGLRWSEPPVQTAGRLLYCLDIIFWYARLLDLFAVNQHAGPYLTMIGKMTANMFYIVIMMAIVLLSFGVSRKAILSPEEPPSWSLARDIVFQPYWMMFGEVYAGEIDVCETNQDCPPGSFLTPFLQAVYLFVQYIIMVNLLIAFFNNVYYDLKSISNKLWKYNRYRYIMTYHEKPWLPPPFILLSHIGLLINRIFRHQPSNESDQEEGDLKKLHDFEEQCVEKYFHEKNESLSSSDNERIRVTTERVEEMFLQLKEVYEKVFYIKESLLSLDSQLGHLQDLSALTVDILKVLSAVDTLQVEEAFLADKKHRSSRKLPHSWNNVLYSKTLSSLECFTPTKYREDIFSDGLQSSIAVQQNLQSISLVEKEPEDYQWSQRDFIIHLPSKKTNVTDADHSLSPQTSLEVRENAAPYCDDREETEGGYVNWGFSEGDEKGVFSSREKQKKDLCIHSTFNCDCSCKGRPPTHIQIKESKSSCNSNSSRHSVLVSENKLKHNTSWIMKFVLFAAVERNNLMRLAQTIPFTPVQLFAGEEVTVYRLEESSPMNLSKSMSSWSQHGMAAMIQVLSQEEMDGGLRRAMKVICTWSENDVLKLGQVFIVKSFLPEVVQTWQKIFHDGTVLHLCLREIQQQRAAQKLIYTFNQVKPHAIPYTPRFLEVFLIYCHSANQWLTIEKYMTGEFRKYNNNNGDEITPSSLLEELMLAFSHWTYVYTRGELLVLDLQGVGENLTDPSVIKPEDKKSGKMVFGPANLGEDAIRNFIAKHHCNSCCKRLKLPGIQSLTKD</sequence>
<dbReference type="PANTHER" id="PTHR13800:SF15">
    <property type="entry name" value="TRANSIENT RECEPTOR POTENTIAL CATION CHANNEL SUBFAMILY M MEMBER 6"/>
    <property type="match status" value="1"/>
</dbReference>
<comment type="catalytic activity">
    <reaction evidence="22">
        <text>Mg(2+)(in) = Mg(2+)(out)</text>
        <dbReference type="Rhea" id="RHEA:29827"/>
        <dbReference type="ChEBI" id="CHEBI:18420"/>
    </reaction>
</comment>
<evidence type="ECO:0000256" key="14">
    <source>
        <dbReference type="ARBA" id="ARBA00022833"/>
    </source>
</evidence>
<evidence type="ECO:0000256" key="15">
    <source>
        <dbReference type="ARBA" id="ARBA00022837"/>
    </source>
</evidence>
<dbReference type="Pfam" id="PF16519">
    <property type="entry name" value="TRPM_tetra"/>
    <property type="match status" value="1"/>
</dbReference>
<accession>A0A669Q9I3</accession>
<dbReference type="InterPro" id="IPR004166">
    <property type="entry name" value="a-kinase_dom"/>
</dbReference>
<evidence type="ECO:0000256" key="13">
    <source>
        <dbReference type="ARBA" id="ARBA00022777"/>
    </source>
</evidence>
<feature type="transmembrane region" description="Helical" evidence="27">
    <location>
        <begin position="895"/>
        <end position="914"/>
    </location>
</feature>
<keyword evidence="13" id="KW-0418">Kinase</keyword>
<dbReference type="PROSITE" id="PS51158">
    <property type="entry name" value="ALPHA_KINASE"/>
    <property type="match status" value="1"/>
</dbReference>
<keyword evidence="6" id="KW-0723">Serine/threonine-protein kinase</keyword>
<evidence type="ECO:0000313" key="30">
    <source>
        <dbReference type="Proteomes" id="UP000472261"/>
    </source>
</evidence>
<evidence type="ECO:0000256" key="8">
    <source>
        <dbReference type="ARBA" id="ARBA00022568"/>
    </source>
</evidence>
<dbReference type="InterPro" id="IPR050927">
    <property type="entry name" value="TRPM"/>
</dbReference>
<evidence type="ECO:0000256" key="10">
    <source>
        <dbReference type="ARBA" id="ARBA00022679"/>
    </source>
</evidence>
<evidence type="ECO:0000256" key="18">
    <source>
        <dbReference type="ARBA" id="ARBA00023136"/>
    </source>
</evidence>
<dbReference type="Pfam" id="PF00520">
    <property type="entry name" value="Ion_trans"/>
    <property type="match status" value="1"/>
</dbReference>
<evidence type="ECO:0000256" key="26">
    <source>
        <dbReference type="ARBA" id="ARBA00048679"/>
    </source>
</evidence>
<evidence type="ECO:0000256" key="1">
    <source>
        <dbReference type="ARBA" id="ARBA00004123"/>
    </source>
</evidence>
<dbReference type="CDD" id="cd16972">
    <property type="entry name" value="Alpha_kinase_ChaK2_TRPM6"/>
    <property type="match status" value="1"/>
</dbReference>
<dbReference type="GO" id="GO:0005262">
    <property type="term" value="F:calcium channel activity"/>
    <property type="evidence" value="ECO:0007669"/>
    <property type="project" value="UniProtKB-KW"/>
</dbReference>
<evidence type="ECO:0000256" key="11">
    <source>
        <dbReference type="ARBA" id="ARBA00022692"/>
    </source>
</evidence>
<comment type="similarity">
    <text evidence="21">In the C-terminal section; belongs to the protein kinase superfamily. Alpha-type protein kinase family. ALPK subfamily.</text>
</comment>
<evidence type="ECO:0000256" key="27">
    <source>
        <dbReference type="SAM" id="Phobius"/>
    </source>
</evidence>
<reference evidence="29" key="1">
    <citation type="submission" date="2025-08" db="UniProtKB">
        <authorList>
            <consortium name="Ensembl"/>
        </authorList>
    </citation>
    <scope>IDENTIFICATION</scope>
</reference>
<feature type="transmembrane region" description="Helical" evidence="27">
    <location>
        <begin position="934"/>
        <end position="954"/>
    </location>
</feature>
<keyword evidence="15" id="KW-0106">Calcium</keyword>
<feature type="transmembrane region" description="Helical" evidence="27">
    <location>
        <begin position="798"/>
        <end position="817"/>
    </location>
</feature>
<keyword evidence="8" id="KW-0109">Calcium transport</keyword>
<evidence type="ECO:0000256" key="7">
    <source>
        <dbReference type="ARBA" id="ARBA00022553"/>
    </source>
</evidence>
<dbReference type="SUPFAM" id="SSF56112">
    <property type="entry name" value="Protein kinase-like (PK-like)"/>
    <property type="match status" value="1"/>
</dbReference>
<dbReference type="PANTHER" id="PTHR13800">
    <property type="entry name" value="TRANSIENT RECEPTOR POTENTIAL CATION CHANNEL, SUBFAMILY M, MEMBER 6"/>
    <property type="match status" value="1"/>
</dbReference>
<comment type="subcellular location">
    <subcellularLocation>
        <location evidence="2">Cell membrane</location>
        <topology evidence="2">Multi-pass membrane protein</topology>
    </subcellularLocation>
    <subcellularLocation>
        <location evidence="1">Nucleus</location>
    </subcellularLocation>
</comment>
<name>A0A669Q9I3_PHACC</name>
<evidence type="ECO:0000256" key="22">
    <source>
        <dbReference type="ARBA" id="ARBA00034269"/>
    </source>
</evidence>
<dbReference type="Gene3D" id="1.20.5.1010">
    <property type="entry name" value="TRPM, tetramerisation domain"/>
    <property type="match status" value="1"/>
</dbReference>
<feature type="transmembrane region" description="Helical" evidence="27">
    <location>
        <begin position="865"/>
        <end position="883"/>
    </location>
</feature>
<dbReference type="GO" id="GO:0004674">
    <property type="term" value="F:protein serine/threonine kinase activity"/>
    <property type="evidence" value="ECO:0007669"/>
    <property type="project" value="UniProtKB-KW"/>
</dbReference>
<keyword evidence="14" id="KW-0862">Zinc</keyword>
<keyword evidence="11 27" id="KW-0812">Transmembrane</keyword>
<dbReference type="Ensembl" id="ENSPCLT00000019723.1">
    <property type="protein sequence ID" value="ENSPCLP00000014958.1"/>
    <property type="gene ID" value="ENSPCLG00000012102.1"/>
</dbReference>
<dbReference type="Pfam" id="PF02816">
    <property type="entry name" value="Alpha_kinase"/>
    <property type="match status" value="1"/>
</dbReference>
<evidence type="ECO:0000256" key="2">
    <source>
        <dbReference type="ARBA" id="ARBA00004651"/>
    </source>
</evidence>
<feature type="transmembrane region" description="Helical" evidence="27">
    <location>
        <begin position="719"/>
        <end position="737"/>
    </location>
</feature>
<dbReference type="GO" id="GO:0016324">
    <property type="term" value="C:apical plasma membrane"/>
    <property type="evidence" value="ECO:0007669"/>
    <property type="project" value="TreeGrafter"/>
</dbReference>
<evidence type="ECO:0000256" key="3">
    <source>
        <dbReference type="ARBA" id="ARBA00012513"/>
    </source>
</evidence>
<dbReference type="Pfam" id="PF18139">
    <property type="entry name" value="LSDAT_euk"/>
    <property type="match status" value="1"/>
</dbReference>
<comment type="catalytic activity">
    <reaction evidence="26">
        <text>L-seryl-[protein] + ATP = O-phospho-L-seryl-[protein] + ADP + H(+)</text>
        <dbReference type="Rhea" id="RHEA:17989"/>
        <dbReference type="Rhea" id="RHEA-COMP:9863"/>
        <dbReference type="Rhea" id="RHEA-COMP:11604"/>
        <dbReference type="ChEBI" id="CHEBI:15378"/>
        <dbReference type="ChEBI" id="CHEBI:29999"/>
        <dbReference type="ChEBI" id="CHEBI:30616"/>
        <dbReference type="ChEBI" id="CHEBI:83421"/>
        <dbReference type="ChEBI" id="CHEBI:456216"/>
        <dbReference type="EC" id="2.7.11.1"/>
    </reaction>
</comment>
<evidence type="ECO:0000256" key="17">
    <source>
        <dbReference type="ARBA" id="ARBA00023065"/>
    </source>
</evidence>
<evidence type="ECO:0000256" key="20">
    <source>
        <dbReference type="ARBA" id="ARBA00023303"/>
    </source>
</evidence>
<dbReference type="InterPro" id="IPR041491">
    <property type="entry name" value="TRPM_SLOG"/>
</dbReference>
<dbReference type="InterPro" id="IPR057366">
    <property type="entry name" value="TRPM-like"/>
</dbReference>
<evidence type="ECO:0000256" key="16">
    <source>
        <dbReference type="ARBA" id="ARBA00022989"/>
    </source>
</evidence>
<comment type="catalytic activity">
    <reaction evidence="23">
        <text>Zn(2+)(in) = Zn(2+)(out)</text>
        <dbReference type="Rhea" id="RHEA:29351"/>
        <dbReference type="ChEBI" id="CHEBI:29105"/>
    </reaction>
</comment>
<evidence type="ECO:0000313" key="29">
    <source>
        <dbReference type="Ensembl" id="ENSPCLP00000014958.1"/>
    </source>
</evidence>
<dbReference type="InterPro" id="IPR005821">
    <property type="entry name" value="Ion_trans_dom"/>
</dbReference>
<dbReference type="FunFam" id="3.30.200.20:FF:000129">
    <property type="entry name" value="Transient receptor potential cation channel, subfamily M, member 7"/>
    <property type="match status" value="1"/>
</dbReference>
<comment type="catalytic activity">
    <reaction evidence="25">
        <text>L-threonyl-[protein] + ATP = O-phospho-L-threonyl-[protein] + ADP + H(+)</text>
        <dbReference type="Rhea" id="RHEA:46608"/>
        <dbReference type="Rhea" id="RHEA-COMP:11060"/>
        <dbReference type="Rhea" id="RHEA-COMP:11605"/>
        <dbReference type="ChEBI" id="CHEBI:15378"/>
        <dbReference type="ChEBI" id="CHEBI:30013"/>
        <dbReference type="ChEBI" id="CHEBI:30616"/>
        <dbReference type="ChEBI" id="CHEBI:61977"/>
        <dbReference type="ChEBI" id="CHEBI:456216"/>
        <dbReference type="EC" id="2.7.11.1"/>
    </reaction>
</comment>
<evidence type="ECO:0000256" key="24">
    <source>
        <dbReference type="ARBA" id="ARBA00036634"/>
    </source>
</evidence>
<evidence type="ECO:0000256" key="19">
    <source>
        <dbReference type="ARBA" id="ARBA00023242"/>
    </source>
</evidence>
<dbReference type="InterPro" id="IPR037162">
    <property type="entry name" value="TRPM_tetra_sf"/>
</dbReference>
<evidence type="ECO:0000259" key="28">
    <source>
        <dbReference type="PROSITE" id="PS51158"/>
    </source>
</evidence>
<keyword evidence="7" id="KW-0597">Phosphoprotein</keyword>
<proteinExistence type="inferred from homology"/>
<feature type="domain" description="Alpha-type protein kinase" evidence="28">
    <location>
        <begin position="1425"/>
        <end position="1655"/>
    </location>
</feature>
<keyword evidence="10" id="KW-0808">Transferase</keyword>
<dbReference type="GO" id="GO:0005634">
    <property type="term" value="C:nucleus"/>
    <property type="evidence" value="ECO:0007669"/>
    <property type="project" value="UniProtKB-SubCell"/>
</dbReference>
<protein>
    <recommendedName>
        <fullName evidence="3">non-specific serine/threonine protein kinase</fullName>
        <ecNumber evidence="3">2.7.11.1</ecNumber>
    </recommendedName>
</protein>
<dbReference type="InterPro" id="IPR011009">
    <property type="entry name" value="Kinase-like_dom_sf"/>
</dbReference>
<reference evidence="29" key="2">
    <citation type="submission" date="2025-09" db="UniProtKB">
        <authorList>
            <consortium name="Ensembl"/>
        </authorList>
    </citation>
    <scope>IDENTIFICATION</scope>
</reference>
<evidence type="ECO:0000256" key="21">
    <source>
        <dbReference type="ARBA" id="ARBA00025760"/>
    </source>
</evidence>
<evidence type="ECO:0000256" key="6">
    <source>
        <dbReference type="ARBA" id="ARBA00022527"/>
    </source>
</evidence>
<comment type="catalytic activity">
    <reaction evidence="24">
        <text>Ca(2+)(in) = Ca(2+)(out)</text>
        <dbReference type="Rhea" id="RHEA:29671"/>
        <dbReference type="ChEBI" id="CHEBI:29108"/>
    </reaction>
</comment>
<keyword evidence="17" id="KW-0406">Ion transport</keyword>
<keyword evidence="4" id="KW-0813">Transport</keyword>
<dbReference type="GO" id="GO:0046872">
    <property type="term" value="F:metal ion binding"/>
    <property type="evidence" value="ECO:0007669"/>
    <property type="project" value="UniProtKB-KW"/>
</dbReference>
<dbReference type="InterPro" id="IPR032415">
    <property type="entry name" value="TRPM_tetra"/>
</dbReference>
<dbReference type="Proteomes" id="UP000472261">
    <property type="component" value="Unplaced"/>
</dbReference>
<evidence type="ECO:0000256" key="12">
    <source>
        <dbReference type="ARBA" id="ARBA00022723"/>
    </source>
</evidence>
<keyword evidence="9" id="KW-0107">Calcium channel</keyword>
<keyword evidence="5" id="KW-1003">Cell membrane</keyword>
<dbReference type="GO" id="GO:0005524">
    <property type="term" value="F:ATP binding"/>
    <property type="evidence" value="ECO:0007669"/>
    <property type="project" value="InterPro"/>
</dbReference>